<protein>
    <submittedName>
        <fullName evidence="1">Transmembrane protein 18-like</fullName>
    </submittedName>
</protein>
<evidence type="ECO:0000313" key="1">
    <source>
        <dbReference type="EMBL" id="PNX89866.1"/>
    </source>
</evidence>
<reference evidence="1 2" key="2">
    <citation type="journal article" date="2017" name="Front. Plant Sci.">
        <title>Gene Classification and Mining of Molecular Markers Useful in Red Clover (Trifolium pratense) Breeding.</title>
        <authorList>
            <person name="Istvanek J."/>
            <person name="Dluhosova J."/>
            <person name="Dluhos P."/>
            <person name="Patkova L."/>
            <person name="Nedelnik J."/>
            <person name="Repkova J."/>
        </authorList>
    </citation>
    <scope>NUCLEOTIDE SEQUENCE [LARGE SCALE GENOMIC DNA]</scope>
    <source>
        <strain evidence="2">cv. Tatra</strain>
        <tissue evidence="1">Young leaves</tissue>
    </source>
</reference>
<keyword evidence="1" id="KW-0472">Membrane</keyword>
<sequence length="51" mass="5920">MAVSIEELKSVMEEHFDLMSDLVQKISSELSSNLRPAYDNFLGFFHAIDWK</sequence>
<dbReference type="STRING" id="57577.A0A2K3MGF3"/>
<feature type="non-terminal residue" evidence="1">
    <location>
        <position position="51"/>
    </location>
</feature>
<evidence type="ECO:0000313" key="2">
    <source>
        <dbReference type="Proteomes" id="UP000236291"/>
    </source>
</evidence>
<gene>
    <name evidence="1" type="ORF">L195_g045988</name>
</gene>
<dbReference type="Proteomes" id="UP000236291">
    <property type="component" value="Unassembled WGS sequence"/>
</dbReference>
<reference evidence="1 2" key="1">
    <citation type="journal article" date="2014" name="Am. J. Bot.">
        <title>Genome assembly and annotation for red clover (Trifolium pratense; Fabaceae).</title>
        <authorList>
            <person name="Istvanek J."/>
            <person name="Jaros M."/>
            <person name="Krenek A."/>
            <person name="Repkova J."/>
        </authorList>
    </citation>
    <scope>NUCLEOTIDE SEQUENCE [LARGE SCALE GENOMIC DNA]</scope>
    <source>
        <strain evidence="2">cv. Tatra</strain>
        <tissue evidence="1">Young leaves</tissue>
    </source>
</reference>
<keyword evidence="1" id="KW-0812">Transmembrane</keyword>
<comment type="caution">
    <text evidence="1">The sequence shown here is derived from an EMBL/GenBank/DDBJ whole genome shotgun (WGS) entry which is preliminary data.</text>
</comment>
<dbReference type="EMBL" id="ASHM01061143">
    <property type="protein sequence ID" value="PNX89866.1"/>
    <property type="molecule type" value="Genomic_DNA"/>
</dbReference>
<organism evidence="1 2">
    <name type="scientific">Trifolium pratense</name>
    <name type="common">Red clover</name>
    <dbReference type="NCBI Taxonomy" id="57577"/>
    <lineage>
        <taxon>Eukaryota</taxon>
        <taxon>Viridiplantae</taxon>
        <taxon>Streptophyta</taxon>
        <taxon>Embryophyta</taxon>
        <taxon>Tracheophyta</taxon>
        <taxon>Spermatophyta</taxon>
        <taxon>Magnoliopsida</taxon>
        <taxon>eudicotyledons</taxon>
        <taxon>Gunneridae</taxon>
        <taxon>Pentapetalae</taxon>
        <taxon>rosids</taxon>
        <taxon>fabids</taxon>
        <taxon>Fabales</taxon>
        <taxon>Fabaceae</taxon>
        <taxon>Papilionoideae</taxon>
        <taxon>50 kb inversion clade</taxon>
        <taxon>NPAAA clade</taxon>
        <taxon>Hologalegina</taxon>
        <taxon>IRL clade</taxon>
        <taxon>Trifolieae</taxon>
        <taxon>Trifolium</taxon>
    </lineage>
</organism>
<dbReference type="AlphaFoldDB" id="A0A2K3MGF3"/>
<proteinExistence type="predicted"/>
<name>A0A2K3MGF3_TRIPR</name>
<accession>A0A2K3MGF3</accession>